<dbReference type="EMBL" id="MHOV01000035">
    <property type="protein sequence ID" value="OGZ69405.1"/>
    <property type="molecule type" value="Genomic_DNA"/>
</dbReference>
<accession>A0A1G2I3S7</accession>
<organism evidence="2 3">
    <name type="scientific">Candidatus Staskawiczbacteria bacterium RIFCSPHIGHO2_12_FULL_38_11</name>
    <dbReference type="NCBI Taxonomy" id="1802209"/>
    <lineage>
        <taxon>Bacteria</taxon>
        <taxon>Candidatus Staskawicziibacteriota</taxon>
    </lineage>
</organism>
<reference evidence="2 3" key="1">
    <citation type="journal article" date="2016" name="Nat. Commun.">
        <title>Thousands of microbial genomes shed light on interconnected biogeochemical processes in an aquifer system.</title>
        <authorList>
            <person name="Anantharaman K."/>
            <person name="Brown C.T."/>
            <person name="Hug L.A."/>
            <person name="Sharon I."/>
            <person name="Castelle C.J."/>
            <person name="Probst A.J."/>
            <person name="Thomas B.C."/>
            <person name="Singh A."/>
            <person name="Wilkins M.J."/>
            <person name="Karaoz U."/>
            <person name="Brodie E.L."/>
            <person name="Williams K.H."/>
            <person name="Hubbard S.S."/>
            <person name="Banfield J.F."/>
        </authorList>
    </citation>
    <scope>NUCLEOTIDE SEQUENCE [LARGE SCALE GENOMIC DNA]</scope>
</reference>
<dbReference type="Gene3D" id="3.40.50.1010">
    <property type="entry name" value="5'-nuclease"/>
    <property type="match status" value="1"/>
</dbReference>
<dbReference type="InterPro" id="IPR021139">
    <property type="entry name" value="NYN"/>
</dbReference>
<proteinExistence type="predicted"/>
<gene>
    <name evidence="2" type="ORF">A3F47_02130</name>
</gene>
<evidence type="ECO:0000259" key="1">
    <source>
        <dbReference type="Pfam" id="PF01936"/>
    </source>
</evidence>
<dbReference type="Proteomes" id="UP000179214">
    <property type="component" value="Unassembled WGS sequence"/>
</dbReference>
<protein>
    <recommendedName>
        <fullName evidence="1">NYN domain-containing protein</fullName>
    </recommendedName>
</protein>
<comment type="caution">
    <text evidence="2">The sequence shown here is derived from an EMBL/GenBank/DDBJ whole genome shotgun (WGS) entry which is preliminary data.</text>
</comment>
<sequence length="179" mass="20517">MSNNIVFVVDWSNLDRGQRDNFYKVGEYNKEAGFDGLDEFLFGIGKVTRRYMYTPLHDVYGHFEFLRDRGFTIVLCPIIASTSTDTTDAKLMQDVLDLIENYNMQYLCIGSGDGHFMPILEAAKQKGIKVAVVYGSERSLSRQIREMADEYPKNHPKAGEKMLHLFSPTNKKFEQQQPG</sequence>
<evidence type="ECO:0000313" key="3">
    <source>
        <dbReference type="Proteomes" id="UP000179214"/>
    </source>
</evidence>
<dbReference type="Pfam" id="PF01936">
    <property type="entry name" value="NYN"/>
    <property type="match status" value="1"/>
</dbReference>
<feature type="domain" description="NYN" evidence="1">
    <location>
        <begin position="9"/>
        <end position="151"/>
    </location>
</feature>
<evidence type="ECO:0000313" key="2">
    <source>
        <dbReference type="EMBL" id="OGZ69405.1"/>
    </source>
</evidence>
<dbReference type="GO" id="GO:0004540">
    <property type="term" value="F:RNA nuclease activity"/>
    <property type="evidence" value="ECO:0007669"/>
    <property type="project" value="InterPro"/>
</dbReference>
<name>A0A1G2I3S7_9BACT</name>
<dbReference type="AlphaFoldDB" id="A0A1G2I3S7"/>